<dbReference type="RefSeq" id="WP_139450034.1">
    <property type="nucleotide sequence ID" value="NZ_SMDR01000004.1"/>
</dbReference>
<sequence length="124" mass="12861">MSWQAALWKATRSLLALASAGVVLVAGTIASGELAALLRLPSGGDGRLAWDLSGVILAGTLAFWVATRAAPTAPRGHARVLLVAMAALALWAVLELGADHPLWFRAGLLLSLPLQYLAGTRAAR</sequence>
<feature type="transmembrane region" description="Helical" evidence="1">
    <location>
        <begin position="48"/>
        <end position="66"/>
    </location>
</feature>
<evidence type="ECO:0000313" key="3">
    <source>
        <dbReference type="Proteomes" id="UP000305760"/>
    </source>
</evidence>
<dbReference type="EMBL" id="SMDR01000004">
    <property type="protein sequence ID" value="TNJ32908.1"/>
    <property type="molecule type" value="Genomic_DNA"/>
</dbReference>
<keyword evidence="1" id="KW-0812">Transmembrane</keyword>
<evidence type="ECO:0000313" key="2">
    <source>
        <dbReference type="EMBL" id="TNJ32908.1"/>
    </source>
</evidence>
<evidence type="ECO:0000256" key="1">
    <source>
        <dbReference type="SAM" id="Phobius"/>
    </source>
</evidence>
<gene>
    <name evidence="2" type="ORF">E1B00_14450</name>
</gene>
<keyword evidence="3" id="KW-1185">Reference proteome</keyword>
<protein>
    <submittedName>
        <fullName evidence="2">Uncharacterized protein</fullName>
    </submittedName>
</protein>
<keyword evidence="1" id="KW-0472">Membrane</keyword>
<comment type="caution">
    <text evidence="2">The sequence shown here is derived from an EMBL/GenBank/DDBJ whole genome shotgun (WGS) entry which is preliminary data.</text>
</comment>
<dbReference type="AlphaFoldDB" id="A0A5C4RP92"/>
<reference evidence="2 3" key="1">
    <citation type="submission" date="2019-03" db="EMBL/GenBank/DDBJ databases">
        <title>Arenimonas daejeonensis sp. nov., isolated from compost.</title>
        <authorList>
            <person name="Jeon C.O."/>
        </authorList>
    </citation>
    <scope>NUCLEOTIDE SEQUENCE [LARGE SCALE GENOMIC DNA]</scope>
    <source>
        <strain evidence="2 3">R29</strain>
    </source>
</reference>
<dbReference type="Proteomes" id="UP000305760">
    <property type="component" value="Unassembled WGS sequence"/>
</dbReference>
<organism evidence="2 3">
    <name type="scientific">Arenimonas terrae</name>
    <dbReference type="NCBI Taxonomy" id="2546226"/>
    <lineage>
        <taxon>Bacteria</taxon>
        <taxon>Pseudomonadati</taxon>
        <taxon>Pseudomonadota</taxon>
        <taxon>Gammaproteobacteria</taxon>
        <taxon>Lysobacterales</taxon>
        <taxon>Lysobacteraceae</taxon>
        <taxon>Arenimonas</taxon>
    </lineage>
</organism>
<proteinExistence type="predicted"/>
<name>A0A5C4RP92_9GAMM</name>
<feature type="transmembrane region" description="Helical" evidence="1">
    <location>
        <begin position="78"/>
        <end position="96"/>
    </location>
</feature>
<accession>A0A5C4RP92</accession>
<feature type="transmembrane region" description="Helical" evidence="1">
    <location>
        <begin position="102"/>
        <end position="119"/>
    </location>
</feature>
<dbReference type="OrthoDB" id="6047591at2"/>
<keyword evidence="1" id="KW-1133">Transmembrane helix</keyword>